<sequence length="347" mass="38928">MKQNVQEIKYYDSYHVTNHQFFPVFIRVHCHHDKDTDQNQIKLASQPHDNNGLTNNERVVTSLVAGAIAGAIAKTTIAPLDRTKIFFQTSPSTHFSGREVLKYVLNTYKSTGFLSLWRGNSATMARIVPYAAIQFTAHEQWKRVLRVDQRKESEILRFVAGSLAGVTAQSLTYPLDLTRARLAISPKSKYKSLMDVFVKTTKSEGVKGLFKGYVPTIIGVIPYAGCSFYCYESLKRVWVKEFGPESVGGIERLCFGACAGIIGQTSSYPLDIVRRRLQTQTVDMATILKSRFHVFAIMKMIARTEGIVGGLYKGLSMNWVKGPVAAGISFASYDWIQGFLRSQLRSR</sequence>
<dbReference type="Gene3D" id="1.50.40.10">
    <property type="entry name" value="Mitochondrial carrier domain"/>
    <property type="match status" value="1"/>
</dbReference>
<dbReference type="Pfam" id="PF00153">
    <property type="entry name" value="Mito_carr"/>
    <property type="match status" value="3"/>
</dbReference>
<keyword evidence="3 8" id="KW-0813">Transport</keyword>
<evidence type="ECO:0000256" key="4">
    <source>
        <dbReference type="ARBA" id="ARBA00022692"/>
    </source>
</evidence>
<gene>
    <name evidence="9" type="ORF">ODALV1_LOCUS20509</name>
</gene>
<evidence type="ECO:0000256" key="6">
    <source>
        <dbReference type="ARBA" id="ARBA00023136"/>
    </source>
</evidence>
<feature type="repeat" description="Solcar" evidence="7">
    <location>
        <begin position="247"/>
        <end position="339"/>
    </location>
</feature>
<evidence type="ECO:0000256" key="7">
    <source>
        <dbReference type="PROSITE-ProRule" id="PRU00282"/>
    </source>
</evidence>
<comment type="similarity">
    <text evidence="2 8">Belongs to the mitochondrial carrier (TC 2.A.29) family.</text>
</comment>
<name>A0ABP1RA06_9HEXA</name>
<evidence type="ECO:0000313" key="9">
    <source>
        <dbReference type="EMBL" id="CAL8124194.1"/>
    </source>
</evidence>
<dbReference type="InterPro" id="IPR002067">
    <property type="entry name" value="MCP"/>
</dbReference>
<evidence type="ECO:0000256" key="3">
    <source>
        <dbReference type="ARBA" id="ARBA00022448"/>
    </source>
</evidence>
<evidence type="ECO:0000256" key="5">
    <source>
        <dbReference type="ARBA" id="ARBA00022737"/>
    </source>
</evidence>
<reference evidence="9 10" key="1">
    <citation type="submission" date="2024-08" db="EMBL/GenBank/DDBJ databases">
        <authorList>
            <person name="Cucini C."/>
            <person name="Frati F."/>
        </authorList>
    </citation>
    <scope>NUCLEOTIDE SEQUENCE [LARGE SCALE GENOMIC DNA]</scope>
</reference>
<organism evidence="9 10">
    <name type="scientific">Orchesella dallaii</name>
    <dbReference type="NCBI Taxonomy" id="48710"/>
    <lineage>
        <taxon>Eukaryota</taxon>
        <taxon>Metazoa</taxon>
        <taxon>Ecdysozoa</taxon>
        <taxon>Arthropoda</taxon>
        <taxon>Hexapoda</taxon>
        <taxon>Collembola</taxon>
        <taxon>Entomobryomorpha</taxon>
        <taxon>Entomobryoidea</taxon>
        <taxon>Orchesellidae</taxon>
        <taxon>Orchesellinae</taxon>
        <taxon>Orchesella</taxon>
    </lineage>
</organism>
<keyword evidence="5" id="KW-0677">Repeat</keyword>
<accession>A0ABP1RA06</accession>
<keyword evidence="6 7" id="KW-0472">Membrane</keyword>
<dbReference type="PRINTS" id="PR00926">
    <property type="entry name" value="MITOCARRIER"/>
</dbReference>
<feature type="repeat" description="Solcar" evidence="7">
    <location>
        <begin position="57"/>
        <end position="144"/>
    </location>
</feature>
<protein>
    <recommendedName>
        <fullName evidence="11">Solute carrier family 25 member 42</fullName>
    </recommendedName>
</protein>
<dbReference type="EMBL" id="CAXLJM020000068">
    <property type="protein sequence ID" value="CAL8124194.1"/>
    <property type="molecule type" value="Genomic_DNA"/>
</dbReference>
<dbReference type="InterPro" id="IPR023395">
    <property type="entry name" value="MCP_dom_sf"/>
</dbReference>
<evidence type="ECO:0000256" key="8">
    <source>
        <dbReference type="RuleBase" id="RU000488"/>
    </source>
</evidence>
<dbReference type="PROSITE" id="PS50920">
    <property type="entry name" value="SOLCAR"/>
    <property type="match status" value="3"/>
</dbReference>
<keyword evidence="4 7" id="KW-0812">Transmembrane</keyword>
<dbReference type="Proteomes" id="UP001642540">
    <property type="component" value="Unassembled WGS sequence"/>
</dbReference>
<dbReference type="SUPFAM" id="SSF103506">
    <property type="entry name" value="Mitochondrial carrier"/>
    <property type="match status" value="1"/>
</dbReference>
<dbReference type="InterPro" id="IPR018108">
    <property type="entry name" value="MCP_transmembrane"/>
</dbReference>
<evidence type="ECO:0000313" key="10">
    <source>
        <dbReference type="Proteomes" id="UP001642540"/>
    </source>
</evidence>
<proteinExistence type="inferred from homology"/>
<evidence type="ECO:0000256" key="2">
    <source>
        <dbReference type="ARBA" id="ARBA00006375"/>
    </source>
</evidence>
<dbReference type="PANTHER" id="PTHR24089">
    <property type="entry name" value="SOLUTE CARRIER FAMILY 25"/>
    <property type="match status" value="1"/>
</dbReference>
<comment type="caution">
    <text evidence="9">The sequence shown here is derived from an EMBL/GenBank/DDBJ whole genome shotgun (WGS) entry which is preliminary data.</text>
</comment>
<comment type="subcellular location">
    <subcellularLocation>
        <location evidence="1">Membrane</location>
        <topology evidence="1">Multi-pass membrane protein</topology>
    </subcellularLocation>
</comment>
<evidence type="ECO:0008006" key="11">
    <source>
        <dbReference type="Google" id="ProtNLM"/>
    </source>
</evidence>
<feature type="repeat" description="Solcar" evidence="7">
    <location>
        <begin position="152"/>
        <end position="237"/>
    </location>
</feature>
<keyword evidence="10" id="KW-1185">Reference proteome</keyword>
<evidence type="ECO:0000256" key="1">
    <source>
        <dbReference type="ARBA" id="ARBA00004141"/>
    </source>
</evidence>